<dbReference type="EMBL" id="SOSA01000446">
    <property type="protein sequence ID" value="THC91114.1"/>
    <property type="molecule type" value="Genomic_DNA"/>
</dbReference>
<keyword evidence="3" id="KW-1185">Reference proteome</keyword>
<evidence type="ECO:0000313" key="2">
    <source>
        <dbReference type="EMBL" id="THC91114.1"/>
    </source>
</evidence>
<proteinExistence type="predicted"/>
<dbReference type="GeneID" id="54322728"/>
<dbReference type="Proteomes" id="UP000324241">
    <property type="component" value="Unassembled WGS sequence"/>
</dbReference>
<dbReference type="VEuPathDB" id="FungiDB:EYZ11_009428"/>
<reference evidence="1 4" key="2">
    <citation type="submission" date="2019-08" db="EMBL/GenBank/DDBJ databases">
        <title>The genome sequence of a newly discovered highly antifungal drug resistant Aspergillus species, Aspergillus tanneri NIH 1004.</title>
        <authorList>
            <person name="Mounaud S."/>
            <person name="Singh I."/>
            <person name="Joardar V."/>
            <person name="Pakala S."/>
            <person name="Pakala S."/>
            <person name="Venepally P."/>
            <person name="Chung J.K."/>
            <person name="Losada L."/>
            <person name="Nierman W.C."/>
        </authorList>
    </citation>
    <scope>NUCLEOTIDE SEQUENCE [LARGE SCALE GENOMIC DNA]</scope>
    <source>
        <strain evidence="1 4">NIH1004</strain>
    </source>
</reference>
<dbReference type="AlphaFoldDB" id="A0A4V3UNH1"/>
<comment type="caution">
    <text evidence="2">The sequence shown here is derived from an EMBL/GenBank/DDBJ whole genome shotgun (WGS) entry which is preliminary data.</text>
</comment>
<dbReference type="InterPro" id="IPR023214">
    <property type="entry name" value="HAD_sf"/>
</dbReference>
<name>A0A4V3UNH1_9EURO</name>
<dbReference type="EMBL" id="QUQM01000002">
    <property type="protein sequence ID" value="KAA8651148.1"/>
    <property type="molecule type" value="Genomic_DNA"/>
</dbReference>
<dbReference type="Proteomes" id="UP000308092">
    <property type="component" value="Unassembled WGS sequence"/>
</dbReference>
<organism evidence="2 3">
    <name type="scientific">Aspergillus tanneri</name>
    <dbReference type="NCBI Taxonomy" id="1220188"/>
    <lineage>
        <taxon>Eukaryota</taxon>
        <taxon>Fungi</taxon>
        <taxon>Dikarya</taxon>
        <taxon>Ascomycota</taxon>
        <taxon>Pezizomycotina</taxon>
        <taxon>Eurotiomycetes</taxon>
        <taxon>Eurotiomycetidae</taxon>
        <taxon>Eurotiales</taxon>
        <taxon>Aspergillaceae</taxon>
        <taxon>Aspergillus</taxon>
        <taxon>Aspergillus subgen. Circumdati</taxon>
    </lineage>
</organism>
<reference evidence="2 3" key="1">
    <citation type="submission" date="2019-03" db="EMBL/GenBank/DDBJ databases">
        <title>The genome sequence of a newly discovered highly antifungal drug resistant Aspergillus species, Aspergillus tanneri NIH 1004.</title>
        <authorList>
            <person name="Mounaud S."/>
            <person name="Singh I."/>
            <person name="Joardar V."/>
            <person name="Pakala S."/>
            <person name="Pakala S."/>
            <person name="Venepally P."/>
            <person name="Hoover J."/>
            <person name="Nierman W."/>
            <person name="Chung J."/>
            <person name="Losada L."/>
        </authorList>
    </citation>
    <scope>NUCLEOTIDE SEQUENCE [LARGE SCALE GENOMIC DNA]</scope>
    <source>
        <strain evidence="2 3">NIH1004</strain>
    </source>
</reference>
<dbReference type="RefSeq" id="XP_033430509.1">
    <property type="nucleotide sequence ID" value="XM_033564752.1"/>
</dbReference>
<evidence type="ECO:0000313" key="3">
    <source>
        <dbReference type="Proteomes" id="UP000308092"/>
    </source>
</evidence>
<gene>
    <name evidence="1" type="ORF">ATNIH1004_000026</name>
    <name evidence="2" type="ORF">EYZ11_009428</name>
</gene>
<evidence type="ECO:0000313" key="1">
    <source>
        <dbReference type="EMBL" id="KAA8651148.1"/>
    </source>
</evidence>
<evidence type="ECO:0000313" key="4">
    <source>
        <dbReference type="Proteomes" id="UP000324241"/>
    </source>
</evidence>
<accession>A0A4V3UNH1</accession>
<sequence>MANVPGSTIIIDFLTLAELPEASGQVVYDIPTASFADWVSLLKWMDLNPEHMKLIWSDLMRYCAEREIPFVPFNNWASILAMVQDVHDGGLQADRMGDRLRN</sequence>
<protein>
    <submittedName>
        <fullName evidence="2">Uncharacterized protein</fullName>
    </submittedName>
</protein>
<dbReference type="Gene3D" id="3.40.50.1000">
    <property type="entry name" value="HAD superfamily/HAD-like"/>
    <property type="match status" value="1"/>
</dbReference>